<feature type="region of interest" description="Disordered" evidence="1">
    <location>
        <begin position="21"/>
        <end position="46"/>
    </location>
</feature>
<accession>A0A1I8BXA0</accession>
<feature type="signal peptide" evidence="2">
    <location>
        <begin position="1"/>
        <end position="21"/>
    </location>
</feature>
<evidence type="ECO:0000256" key="2">
    <source>
        <dbReference type="SAM" id="SignalP"/>
    </source>
</evidence>
<evidence type="ECO:0000256" key="1">
    <source>
        <dbReference type="SAM" id="MobiDB-lite"/>
    </source>
</evidence>
<keyword evidence="2" id="KW-0732">Signal</keyword>
<organism evidence="3 4">
    <name type="scientific">Meloidogyne hapla</name>
    <name type="common">Root-knot nematode worm</name>
    <dbReference type="NCBI Taxonomy" id="6305"/>
    <lineage>
        <taxon>Eukaryota</taxon>
        <taxon>Metazoa</taxon>
        <taxon>Ecdysozoa</taxon>
        <taxon>Nematoda</taxon>
        <taxon>Chromadorea</taxon>
        <taxon>Rhabditida</taxon>
        <taxon>Tylenchina</taxon>
        <taxon>Tylenchomorpha</taxon>
        <taxon>Tylenchoidea</taxon>
        <taxon>Meloidogynidae</taxon>
        <taxon>Meloidogyninae</taxon>
        <taxon>Meloidogyne</taxon>
    </lineage>
</organism>
<protein>
    <submittedName>
        <fullName evidence="4">Uncharacterized protein</fullName>
    </submittedName>
</protein>
<feature type="compositionally biased region" description="Basic and acidic residues" evidence="1">
    <location>
        <begin position="21"/>
        <end position="31"/>
    </location>
</feature>
<sequence>MLIHLYLFIFYIFICSLQSEANKEDNKREQRLNINKRYTGDNGLGHGGGDGGGGCGGTNCIYGNCGCVCCDAPKPVDPPRKVKPQRTVKNPRPGS</sequence>
<dbReference type="WBParaSite" id="MhA1_Contig686.frz3.gene7">
    <property type="protein sequence ID" value="MhA1_Contig686.frz3.gene7"/>
    <property type="gene ID" value="MhA1_Contig686.frz3.gene7"/>
</dbReference>
<evidence type="ECO:0000313" key="4">
    <source>
        <dbReference type="WBParaSite" id="MhA1_Contig686.frz3.gene7"/>
    </source>
</evidence>
<reference evidence="4" key="1">
    <citation type="submission" date="2016-11" db="UniProtKB">
        <authorList>
            <consortium name="WormBaseParasite"/>
        </authorList>
    </citation>
    <scope>IDENTIFICATION</scope>
</reference>
<keyword evidence="3" id="KW-1185">Reference proteome</keyword>
<feature type="region of interest" description="Disordered" evidence="1">
    <location>
        <begin position="73"/>
        <end position="95"/>
    </location>
</feature>
<proteinExistence type="predicted"/>
<evidence type="ECO:0000313" key="3">
    <source>
        <dbReference type="Proteomes" id="UP000095281"/>
    </source>
</evidence>
<feature type="chain" id="PRO_5009316283" evidence="2">
    <location>
        <begin position="22"/>
        <end position="95"/>
    </location>
</feature>
<dbReference type="Proteomes" id="UP000095281">
    <property type="component" value="Unplaced"/>
</dbReference>
<name>A0A1I8BXA0_MELHA</name>
<dbReference type="AlphaFoldDB" id="A0A1I8BXA0"/>